<gene>
    <name evidence="1" type="ORF">QJ036_09585</name>
</gene>
<dbReference type="EMBL" id="JASGBQ010000017">
    <property type="protein sequence ID" value="MDI9242720.1"/>
    <property type="molecule type" value="Genomic_DNA"/>
</dbReference>
<keyword evidence="2" id="KW-1185">Reference proteome</keyword>
<evidence type="ECO:0000313" key="1">
    <source>
        <dbReference type="EMBL" id="MDI9242720.1"/>
    </source>
</evidence>
<protein>
    <submittedName>
        <fullName evidence="1">Uncharacterized protein</fullName>
    </submittedName>
</protein>
<sequence length="125" mass="14999">MHFEKKDIEIYLQGVWDAIDAGKYQIAPRPKNRELLTDYIISEKEELDIIKTLTPMDFSDAVPNDHRGREYEILYIFGKDINLLERFGNQERTVSLYIKFNKISDQYLFVISFHEQEHPLSYYFK</sequence>
<reference evidence="1 2" key="1">
    <citation type="submission" date="2023-05" db="EMBL/GenBank/DDBJ databases">
        <title>[ruminococcus] sp. nov., isolated from a pig farm feces dump.</title>
        <authorList>
            <person name="Chang Y.-H."/>
        </authorList>
    </citation>
    <scope>NUCLEOTIDE SEQUENCE [LARGE SCALE GENOMIC DNA]</scope>
    <source>
        <strain evidence="1 2">YH-rum2234</strain>
    </source>
</reference>
<dbReference type="RefSeq" id="WP_283231166.1">
    <property type="nucleotide sequence ID" value="NZ_JASGBQ010000017.1"/>
</dbReference>
<dbReference type="Gene3D" id="3.30.2310.40">
    <property type="match status" value="1"/>
</dbReference>
<accession>A0AAP4BB05</accession>
<organism evidence="1 2">
    <name type="scientific">Fusibacillus kribbianus</name>
    <dbReference type="NCBI Taxonomy" id="3044208"/>
    <lineage>
        <taxon>Bacteria</taxon>
        <taxon>Bacillati</taxon>
        <taxon>Bacillota</taxon>
        <taxon>Clostridia</taxon>
        <taxon>Lachnospirales</taxon>
        <taxon>Lachnospiraceae</taxon>
        <taxon>Fusibacillus</taxon>
    </lineage>
</organism>
<dbReference type="AlphaFoldDB" id="A0AAP4BB05"/>
<proteinExistence type="predicted"/>
<evidence type="ECO:0000313" key="2">
    <source>
        <dbReference type="Proteomes" id="UP001300383"/>
    </source>
</evidence>
<comment type="caution">
    <text evidence="1">The sequence shown here is derived from an EMBL/GenBank/DDBJ whole genome shotgun (WGS) entry which is preliminary data.</text>
</comment>
<name>A0AAP4BB05_9FIRM</name>
<dbReference type="InterPro" id="IPR038493">
    <property type="entry name" value="MqsR_sf"/>
</dbReference>
<dbReference type="Proteomes" id="UP001300383">
    <property type="component" value="Unassembled WGS sequence"/>
</dbReference>